<accession>A0AAV4ZYA7</accession>
<keyword evidence="1" id="KW-0472">Membrane</keyword>
<dbReference type="EMBL" id="BPWL01000001">
    <property type="protein sequence ID" value="GJJ06825.1"/>
    <property type="molecule type" value="Genomic_DNA"/>
</dbReference>
<comment type="caution">
    <text evidence="2">The sequence shown here is derived from an EMBL/GenBank/DDBJ whole genome shotgun (WGS) entry which is preliminary data.</text>
</comment>
<feature type="transmembrane region" description="Helical" evidence="1">
    <location>
        <begin position="274"/>
        <end position="292"/>
    </location>
</feature>
<dbReference type="Proteomes" id="UP001050691">
    <property type="component" value="Unassembled WGS sequence"/>
</dbReference>
<feature type="transmembrane region" description="Helical" evidence="1">
    <location>
        <begin position="348"/>
        <end position="370"/>
    </location>
</feature>
<organism evidence="2 3">
    <name type="scientific">Clathrus columnatus</name>
    <dbReference type="NCBI Taxonomy" id="1419009"/>
    <lineage>
        <taxon>Eukaryota</taxon>
        <taxon>Fungi</taxon>
        <taxon>Dikarya</taxon>
        <taxon>Basidiomycota</taxon>
        <taxon>Agaricomycotina</taxon>
        <taxon>Agaricomycetes</taxon>
        <taxon>Phallomycetidae</taxon>
        <taxon>Phallales</taxon>
        <taxon>Clathraceae</taxon>
        <taxon>Clathrus</taxon>
    </lineage>
</organism>
<keyword evidence="3" id="KW-1185">Reference proteome</keyword>
<reference evidence="2" key="1">
    <citation type="submission" date="2021-10" db="EMBL/GenBank/DDBJ databases">
        <title>De novo Genome Assembly of Clathrus columnatus (Basidiomycota, Fungi) Using Illumina and Nanopore Sequence Data.</title>
        <authorList>
            <person name="Ogiso-Tanaka E."/>
            <person name="Itagaki H."/>
            <person name="Hosoya T."/>
            <person name="Hosaka K."/>
        </authorList>
    </citation>
    <scope>NUCLEOTIDE SEQUENCE</scope>
    <source>
        <strain evidence="2">MO-923</strain>
    </source>
</reference>
<evidence type="ECO:0000256" key="1">
    <source>
        <dbReference type="SAM" id="Phobius"/>
    </source>
</evidence>
<evidence type="ECO:0000313" key="3">
    <source>
        <dbReference type="Proteomes" id="UP001050691"/>
    </source>
</evidence>
<keyword evidence="1" id="KW-0812">Transmembrane</keyword>
<name>A0AAV4ZYA7_9AGAM</name>
<proteinExistence type="predicted"/>
<sequence length="393" mass="44184">MGGFGITDRERNPVRVFMLGPSIRDKSKTIKIQLPDSVGASIEGSVRLLFHRSTDETAKTRTVLTLDTIVKAAVEAVMDAAVLNAVMNTVADAVTNSVMDIGMSEILTAALRDAGGLLDLPVVSETILDHGALDSLISSWGTSVAEIAVNTLSDTMAERTLKVVEAERKTSDITDGKLRPEDLSVKLRNRFNNRLWYIDLNLDIGNMLRDRLRIKLRENKLKRTLDTLVDCRREDIQDKSKQDGLAKTFALIQTIWFVVQCIARKVENLPLTEIELMTCAYAILSVAIYVFWWNKPFRVNYPILLHSEVPHKHRQLDSVQLKPWNPITLAKFLHGSLPQVYFSISKQILPILVSLYIIARLAIRLVLAIVSLRRLPSGAFADVHWIKFIPHID</sequence>
<dbReference type="AlphaFoldDB" id="A0AAV4ZYA7"/>
<dbReference type="PANTHER" id="PTHR35043:SF7">
    <property type="entry name" value="TRANSCRIPTION FACTOR DOMAIN-CONTAINING PROTEIN"/>
    <property type="match status" value="1"/>
</dbReference>
<protein>
    <submittedName>
        <fullName evidence="2">Uncharacterized protein</fullName>
    </submittedName>
</protein>
<gene>
    <name evidence="2" type="ORF">Clacol_001021</name>
</gene>
<keyword evidence="1" id="KW-1133">Transmembrane helix</keyword>
<evidence type="ECO:0000313" key="2">
    <source>
        <dbReference type="EMBL" id="GJJ06825.1"/>
    </source>
</evidence>
<dbReference type="PANTHER" id="PTHR35043">
    <property type="entry name" value="TRANSCRIPTION FACTOR DOMAIN-CONTAINING PROTEIN"/>
    <property type="match status" value="1"/>
</dbReference>